<comment type="caution">
    <text evidence="2">The sequence shown here is derived from an EMBL/GenBank/DDBJ whole genome shotgun (WGS) entry which is preliminary data.</text>
</comment>
<dbReference type="AlphaFoldDB" id="A0A7C5QKU3"/>
<dbReference type="InterPro" id="IPR002782">
    <property type="entry name" value="Mut7-C_RNAse_dom"/>
</dbReference>
<organism evidence="2">
    <name type="scientific">Aquifex aeolicus</name>
    <dbReference type="NCBI Taxonomy" id="63363"/>
    <lineage>
        <taxon>Bacteria</taxon>
        <taxon>Pseudomonadati</taxon>
        <taxon>Aquificota</taxon>
        <taxon>Aquificia</taxon>
        <taxon>Aquificales</taxon>
        <taxon>Aquificaceae</taxon>
        <taxon>Aquifex</taxon>
    </lineage>
</organism>
<dbReference type="PANTHER" id="PTHR39081">
    <property type="entry name" value="MUT7-C DOMAIN-CONTAINING PROTEIN"/>
    <property type="match status" value="1"/>
</dbReference>
<dbReference type="Proteomes" id="UP000885792">
    <property type="component" value="Unassembled WGS sequence"/>
</dbReference>
<reference evidence="2" key="1">
    <citation type="journal article" date="2020" name="mSystems">
        <title>Genome- and Community-Level Interaction Insights into Carbon Utilization and Element Cycling Functions of Hydrothermarchaeota in Hydrothermal Sediment.</title>
        <authorList>
            <person name="Zhou Z."/>
            <person name="Liu Y."/>
            <person name="Xu W."/>
            <person name="Pan J."/>
            <person name="Luo Z.H."/>
            <person name="Li M."/>
        </authorList>
    </citation>
    <scope>NUCLEOTIDE SEQUENCE [LARGE SCALE GENOMIC DNA]</scope>
    <source>
        <strain evidence="2">HyVt-501</strain>
    </source>
</reference>
<dbReference type="Pfam" id="PF01927">
    <property type="entry name" value="Mut7-C"/>
    <property type="match status" value="1"/>
</dbReference>
<sequence>MLEKNLSRLAKWLRFLGHDVKVLEGGISREALARNQDRVFLTTSSRWERTLKKAGMSYLVVPRHDWELQLCAVLRHFGLEATLRLDRCAYCSERLIPVRKEEVRERIPPRAYESAYDFTLCPRCGALFWKGTHFEGMRRMLDRVLERCRPSGGSAG</sequence>
<gene>
    <name evidence="2" type="ORF">ENJ61_03245</name>
</gene>
<name>A0A7C5QKU3_AQUAO</name>
<accession>A0A7C5QKU3</accession>
<dbReference type="EMBL" id="DRNB01000120">
    <property type="protein sequence ID" value="HHJ63900.1"/>
    <property type="molecule type" value="Genomic_DNA"/>
</dbReference>
<evidence type="ECO:0000259" key="1">
    <source>
        <dbReference type="Pfam" id="PF01927"/>
    </source>
</evidence>
<dbReference type="PANTHER" id="PTHR39081:SF1">
    <property type="entry name" value="MUT7-C RNASE DOMAIN-CONTAINING PROTEIN"/>
    <property type="match status" value="1"/>
</dbReference>
<evidence type="ECO:0000313" key="2">
    <source>
        <dbReference type="EMBL" id="HHJ63900.1"/>
    </source>
</evidence>
<protein>
    <recommendedName>
        <fullName evidence="1">Mut7-C RNAse domain-containing protein</fullName>
    </recommendedName>
</protein>
<proteinExistence type="predicted"/>
<feature type="domain" description="Mut7-C RNAse" evidence="1">
    <location>
        <begin position="2"/>
        <end position="140"/>
    </location>
</feature>